<dbReference type="InterPro" id="IPR000847">
    <property type="entry name" value="LysR_HTH_N"/>
</dbReference>
<dbReference type="GO" id="GO:0003677">
    <property type="term" value="F:DNA binding"/>
    <property type="evidence" value="ECO:0007669"/>
    <property type="project" value="UniProtKB-KW"/>
</dbReference>
<dbReference type="PANTHER" id="PTHR30118:SF15">
    <property type="entry name" value="TRANSCRIPTIONAL REGULATORY PROTEIN"/>
    <property type="match status" value="1"/>
</dbReference>
<sequence length="313" mass="34263">MNLSAIDANLVVALDALLRERSVTRAAQRMGLSQPAMSHTLTRLRGALGDPLLVRVGRQMTLTERAEGITARVAALVQELKAIFDERPPAFEPGESTRAFRLAASDEVQVLLLPALQKLCAREAPQITLHAVPLGEVRIVEALRSGEVDLALGAFASGALASDVRRTELQGDRLVGLTRVQHPRIRMRADMETYLAMRHLRVAHPGGQDPVDELLGRRGLTRHVAMTVPHFLVAPHVVADSDLIVALPKRIAEAFAPGMAVRTFEMPFDLSTPEIVMAWHDRVHADPAHGWLRRLAAQAAARASQGGRRRRRG</sequence>
<reference evidence="6 7" key="1">
    <citation type="submission" date="2013-05" db="EMBL/GenBank/DDBJ databases">
        <title>Genome assembly of Chondromyces apiculatus DSM 436.</title>
        <authorList>
            <person name="Sharma G."/>
            <person name="Khatri I."/>
            <person name="Kaur C."/>
            <person name="Mayilraj S."/>
            <person name="Subramanian S."/>
        </authorList>
    </citation>
    <scope>NUCLEOTIDE SEQUENCE [LARGE SCALE GENOMIC DNA]</scope>
    <source>
        <strain evidence="6 7">DSM 436</strain>
    </source>
</reference>
<organism evidence="6 7">
    <name type="scientific">Chondromyces apiculatus DSM 436</name>
    <dbReference type="NCBI Taxonomy" id="1192034"/>
    <lineage>
        <taxon>Bacteria</taxon>
        <taxon>Pseudomonadati</taxon>
        <taxon>Myxococcota</taxon>
        <taxon>Polyangia</taxon>
        <taxon>Polyangiales</taxon>
        <taxon>Polyangiaceae</taxon>
        <taxon>Chondromyces</taxon>
    </lineage>
</organism>
<name>A0A017TAA7_9BACT</name>
<dbReference type="InterPro" id="IPR005119">
    <property type="entry name" value="LysR_subst-bd"/>
</dbReference>
<accession>A0A017TAA7</accession>
<dbReference type="Proteomes" id="UP000019678">
    <property type="component" value="Unassembled WGS sequence"/>
</dbReference>
<dbReference type="PRINTS" id="PR00039">
    <property type="entry name" value="HTHLYSR"/>
</dbReference>
<dbReference type="PROSITE" id="PS50931">
    <property type="entry name" value="HTH_LYSR"/>
    <property type="match status" value="1"/>
</dbReference>
<dbReference type="AlphaFoldDB" id="A0A017TAA7"/>
<keyword evidence="7" id="KW-1185">Reference proteome</keyword>
<dbReference type="eggNOG" id="COG0583">
    <property type="taxonomic scope" value="Bacteria"/>
</dbReference>
<dbReference type="RefSeq" id="WP_044241433.1">
    <property type="nucleotide sequence ID" value="NZ_ASRX01000021.1"/>
</dbReference>
<dbReference type="CDD" id="cd08417">
    <property type="entry name" value="PBP2_Nitroaromatics_like"/>
    <property type="match status" value="1"/>
</dbReference>
<gene>
    <name evidence="6" type="ORF">CAP_3055</name>
</gene>
<dbReference type="InterPro" id="IPR050389">
    <property type="entry name" value="LysR-type_TF"/>
</dbReference>
<dbReference type="Pfam" id="PF00126">
    <property type="entry name" value="HTH_1"/>
    <property type="match status" value="1"/>
</dbReference>
<dbReference type="EMBL" id="ASRX01000021">
    <property type="protein sequence ID" value="EYF05765.1"/>
    <property type="molecule type" value="Genomic_DNA"/>
</dbReference>
<keyword evidence="3" id="KW-0238">DNA-binding</keyword>
<keyword evidence="4" id="KW-0804">Transcription</keyword>
<dbReference type="PANTHER" id="PTHR30118">
    <property type="entry name" value="HTH-TYPE TRANSCRIPTIONAL REGULATOR LEUO-RELATED"/>
    <property type="match status" value="1"/>
</dbReference>
<dbReference type="GO" id="GO:0003700">
    <property type="term" value="F:DNA-binding transcription factor activity"/>
    <property type="evidence" value="ECO:0007669"/>
    <property type="project" value="InterPro"/>
</dbReference>
<feature type="domain" description="HTH lysR-type" evidence="5">
    <location>
        <begin position="6"/>
        <end position="63"/>
    </location>
</feature>
<evidence type="ECO:0000256" key="3">
    <source>
        <dbReference type="ARBA" id="ARBA00023125"/>
    </source>
</evidence>
<evidence type="ECO:0000313" key="6">
    <source>
        <dbReference type="EMBL" id="EYF05765.1"/>
    </source>
</evidence>
<evidence type="ECO:0000313" key="7">
    <source>
        <dbReference type="Proteomes" id="UP000019678"/>
    </source>
</evidence>
<dbReference type="Gene3D" id="3.40.190.10">
    <property type="entry name" value="Periplasmic binding protein-like II"/>
    <property type="match status" value="2"/>
</dbReference>
<proteinExistence type="inferred from homology"/>
<dbReference type="SUPFAM" id="SSF46785">
    <property type="entry name" value="Winged helix' DNA-binding domain"/>
    <property type="match status" value="1"/>
</dbReference>
<evidence type="ECO:0000256" key="4">
    <source>
        <dbReference type="ARBA" id="ARBA00023163"/>
    </source>
</evidence>
<evidence type="ECO:0000256" key="1">
    <source>
        <dbReference type="ARBA" id="ARBA00009437"/>
    </source>
</evidence>
<evidence type="ECO:0000259" key="5">
    <source>
        <dbReference type="PROSITE" id="PS50931"/>
    </source>
</evidence>
<comment type="caution">
    <text evidence="6">The sequence shown here is derived from an EMBL/GenBank/DDBJ whole genome shotgun (WGS) entry which is preliminary data.</text>
</comment>
<dbReference type="SUPFAM" id="SSF53850">
    <property type="entry name" value="Periplasmic binding protein-like II"/>
    <property type="match status" value="1"/>
</dbReference>
<keyword evidence="2" id="KW-0805">Transcription regulation</keyword>
<dbReference type="Pfam" id="PF03466">
    <property type="entry name" value="LysR_substrate"/>
    <property type="match status" value="1"/>
</dbReference>
<dbReference type="InterPro" id="IPR037402">
    <property type="entry name" value="YidZ_PBP2"/>
</dbReference>
<dbReference type="Gene3D" id="1.10.10.10">
    <property type="entry name" value="Winged helix-like DNA-binding domain superfamily/Winged helix DNA-binding domain"/>
    <property type="match status" value="1"/>
</dbReference>
<dbReference type="InterPro" id="IPR036388">
    <property type="entry name" value="WH-like_DNA-bd_sf"/>
</dbReference>
<dbReference type="OrthoDB" id="9811588at2"/>
<protein>
    <submittedName>
        <fullName evidence="6">Transcriptional regulator, LysR family</fullName>
    </submittedName>
</protein>
<comment type="similarity">
    <text evidence="1">Belongs to the LysR transcriptional regulatory family.</text>
</comment>
<evidence type="ECO:0000256" key="2">
    <source>
        <dbReference type="ARBA" id="ARBA00023015"/>
    </source>
</evidence>
<dbReference type="InterPro" id="IPR036390">
    <property type="entry name" value="WH_DNA-bd_sf"/>
</dbReference>